<dbReference type="EC" id="2.7.11.1" evidence="17"/>
<evidence type="ECO:0000256" key="7">
    <source>
        <dbReference type="ARBA" id="ARBA00022741"/>
    </source>
</evidence>
<dbReference type="GO" id="GO:0005524">
    <property type="term" value="F:ATP binding"/>
    <property type="evidence" value="ECO:0007669"/>
    <property type="project" value="UniProtKB-KW"/>
</dbReference>
<evidence type="ECO:0000256" key="16">
    <source>
        <dbReference type="ARBA" id="ARBA00048679"/>
    </source>
</evidence>
<evidence type="ECO:0000256" key="12">
    <source>
        <dbReference type="ARBA" id="ARBA00023157"/>
    </source>
</evidence>
<keyword evidence="3" id="KW-0245">EGF-like domain</keyword>
<dbReference type="CDD" id="cd00028">
    <property type="entry name" value="B_lectin"/>
    <property type="match status" value="1"/>
</dbReference>
<comment type="catalytic activity">
    <reaction evidence="15 17">
        <text>L-threonyl-[protein] + ATP = O-phospho-L-threonyl-[protein] + ADP + H(+)</text>
        <dbReference type="Rhea" id="RHEA:46608"/>
        <dbReference type="Rhea" id="RHEA-COMP:11060"/>
        <dbReference type="Rhea" id="RHEA-COMP:11605"/>
        <dbReference type="ChEBI" id="CHEBI:15378"/>
        <dbReference type="ChEBI" id="CHEBI:30013"/>
        <dbReference type="ChEBI" id="CHEBI:30616"/>
        <dbReference type="ChEBI" id="CHEBI:61977"/>
        <dbReference type="ChEBI" id="CHEBI:456216"/>
        <dbReference type="EC" id="2.7.11.1"/>
    </reaction>
</comment>
<evidence type="ECO:0000256" key="19">
    <source>
        <dbReference type="SAM" id="SignalP"/>
    </source>
</evidence>
<dbReference type="SMART" id="SM00220">
    <property type="entry name" value="S_TKc"/>
    <property type="match status" value="1"/>
</dbReference>
<evidence type="ECO:0000313" key="22">
    <source>
        <dbReference type="EMBL" id="GMN69346.1"/>
    </source>
</evidence>
<evidence type="ECO:0000256" key="5">
    <source>
        <dbReference type="ARBA" id="ARBA00022692"/>
    </source>
</evidence>
<dbReference type="Pfam" id="PF01453">
    <property type="entry name" value="B_lectin"/>
    <property type="match status" value="1"/>
</dbReference>
<dbReference type="PROSITE" id="PS50927">
    <property type="entry name" value="BULB_LECTIN"/>
    <property type="match status" value="1"/>
</dbReference>
<dbReference type="SUPFAM" id="SSF51110">
    <property type="entry name" value="alpha-D-mannose-specific plant lectins"/>
    <property type="match status" value="2"/>
</dbReference>
<dbReference type="EMBL" id="BTGU01000825">
    <property type="protein sequence ID" value="GMN69346.1"/>
    <property type="molecule type" value="Genomic_DNA"/>
</dbReference>
<dbReference type="InterPro" id="IPR008271">
    <property type="entry name" value="Ser/Thr_kinase_AS"/>
</dbReference>
<dbReference type="Gene3D" id="3.30.200.20">
    <property type="entry name" value="Phosphorylase Kinase, domain 1"/>
    <property type="match status" value="1"/>
</dbReference>
<dbReference type="FunFam" id="2.90.10.10:FF:000013">
    <property type="entry name" value="G-type lectin S-receptor-like serine/threonine-protein kinase LECRK1"/>
    <property type="match status" value="1"/>
</dbReference>
<evidence type="ECO:0000256" key="6">
    <source>
        <dbReference type="ARBA" id="ARBA00022729"/>
    </source>
</evidence>
<evidence type="ECO:0000259" key="20">
    <source>
        <dbReference type="PROSITE" id="PS50011"/>
    </source>
</evidence>
<keyword evidence="10 18" id="KW-1133">Transmembrane helix</keyword>
<dbReference type="Pfam" id="PF00954">
    <property type="entry name" value="S_locus_glycop"/>
    <property type="match status" value="1"/>
</dbReference>
<evidence type="ECO:0000256" key="2">
    <source>
        <dbReference type="ARBA" id="ARBA00022527"/>
    </source>
</evidence>
<dbReference type="SMART" id="SM00108">
    <property type="entry name" value="B_lectin"/>
    <property type="match status" value="1"/>
</dbReference>
<dbReference type="FunFam" id="1.10.510.10:FF:000237">
    <property type="entry name" value="G-type lectin S-receptor-like serine/threonine-protein kinase"/>
    <property type="match status" value="1"/>
</dbReference>
<evidence type="ECO:0000256" key="10">
    <source>
        <dbReference type="ARBA" id="ARBA00022989"/>
    </source>
</evidence>
<feature type="domain" description="Protein kinase" evidence="20">
    <location>
        <begin position="466"/>
        <end position="745"/>
    </location>
</feature>
<keyword evidence="2 17" id="KW-0723">Serine/threonine-protein kinase</keyword>
<evidence type="ECO:0000256" key="11">
    <source>
        <dbReference type="ARBA" id="ARBA00023136"/>
    </source>
</evidence>
<evidence type="ECO:0000313" key="23">
    <source>
        <dbReference type="Proteomes" id="UP001187192"/>
    </source>
</evidence>
<dbReference type="PIRSF" id="PIRSF000641">
    <property type="entry name" value="SRK"/>
    <property type="match status" value="1"/>
</dbReference>
<feature type="domain" description="Bulb-type lectin" evidence="21">
    <location>
        <begin position="29"/>
        <end position="149"/>
    </location>
</feature>
<dbReference type="InterPro" id="IPR000858">
    <property type="entry name" value="S_locus_glycoprot_dom"/>
</dbReference>
<comment type="caution">
    <text evidence="22">The sequence shown here is derived from an EMBL/GenBank/DDBJ whole genome shotgun (WGS) entry which is preliminary data.</text>
</comment>
<keyword evidence="14" id="KW-0325">Glycoprotein</keyword>
<evidence type="ECO:0000256" key="14">
    <source>
        <dbReference type="ARBA" id="ARBA00023180"/>
    </source>
</evidence>
<evidence type="ECO:0000256" key="8">
    <source>
        <dbReference type="ARBA" id="ARBA00022777"/>
    </source>
</evidence>
<dbReference type="GO" id="GO:0048544">
    <property type="term" value="P:recognition of pollen"/>
    <property type="evidence" value="ECO:0007669"/>
    <property type="project" value="InterPro"/>
</dbReference>
<gene>
    <name evidence="22" type="ORF">TIFTF001_038393</name>
</gene>
<evidence type="ECO:0000256" key="9">
    <source>
        <dbReference type="ARBA" id="ARBA00022840"/>
    </source>
</evidence>
<keyword evidence="4 17" id="KW-0808">Transferase</keyword>
<dbReference type="PANTHER" id="PTHR47976">
    <property type="entry name" value="G-TYPE LECTIN S-RECEPTOR-LIKE SERINE/THREONINE-PROTEIN KINASE SD2-5"/>
    <property type="match status" value="1"/>
</dbReference>
<feature type="signal peptide" evidence="19">
    <location>
        <begin position="1"/>
        <end position="25"/>
    </location>
</feature>
<dbReference type="PROSITE" id="PS00108">
    <property type="entry name" value="PROTEIN_KINASE_ST"/>
    <property type="match status" value="1"/>
</dbReference>
<name>A0AA88EBF1_FICCA</name>
<keyword evidence="13" id="KW-0675">Receptor</keyword>
<proteinExistence type="inferred from homology"/>
<keyword evidence="8 17" id="KW-0418">Kinase</keyword>
<keyword evidence="5 18" id="KW-0812">Transmembrane</keyword>
<evidence type="ECO:0000256" key="18">
    <source>
        <dbReference type="SAM" id="Phobius"/>
    </source>
</evidence>
<dbReference type="InterPro" id="IPR011009">
    <property type="entry name" value="Kinase-like_dom_sf"/>
</dbReference>
<feature type="transmembrane region" description="Helical" evidence="18">
    <location>
        <begin position="439"/>
        <end position="462"/>
    </location>
</feature>
<evidence type="ECO:0000256" key="3">
    <source>
        <dbReference type="ARBA" id="ARBA00022536"/>
    </source>
</evidence>
<dbReference type="InterPro" id="IPR051343">
    <property type="entry name" value="G-type_lectin_kinases/EP1-like"/>
</dbReference>
<evidence type="ECO:0000256" key="17">
    <source>
        <dbReference type="PIRNR" id="PIRNR000641"/>
    </source>
</evidence>
<reference evidence="22" key="1">
    <citation type="submission" date="2023-07" db="EMBL/GenBank/DDBJ databases">
        <title>draft genome sequence of fig (Ficus carica).</title>
        <authorList>
            <person name="Takahashi T."/>
            <person name="Nishimura K."/>
        </authorList>
    </citation>
    <scope>NUCLEOTIDE SEQUENCE</scope>
</reference>
<dbReference type="InterPro" id="IPR036426">
    <property type="entry name" value="Bulb-type_lectin_dom_sf"/>
</dbReference>
<dbReference type="Gene3D" id="1.10.510.10">
    <property type="entry name" value="Transferase(Phosphotransferase) domain 1"/>
    <property type="match status" value="1"/>
</dbReference>
<feature type="chain" id="PRO_5041650507" description="Receptor-like serine/threonine-protein kinase" evidence="19">
    <location>
        <begin position="26"/>
        <end position="763"/>
    </location>
</feature>
<evidence type="ECO:0000259" key="21">
    <source>
        <dbReference type="PROSITE" id="PS50927"/>
    </source>
</evidence>
<keyword evidence="23" id="KW-1185">Reference proteome</keyword>
<dbReference type="SUPFAM" id="SSF56112">
    <property type="entry name" value="Protein kinase-like (PK-like)"/>
    <property type="match status" value="1"/>
</dbReference>
<keyword evidence="6 19" id="KW-0732">Signal</keyword>
<dbReference type="PANTHER" id="PTHR47976:SF102">
    <property type="entry name" value="G-TYPE LECTIN S-RECEPTOR-LIKE SERINE_THREONINE-PROTEIN KINASE LECRK3"/>
    <property type="match status" value="1"/>
</dbReference>
<dbReference type="Gene3D" id="2.90.10.10">
    <property type="entry name" value="Bulb-type lectin domain"/>
    <property type="match status" value="2"/>
</dbReference>
<comment type="subcellular location">
    <subcellularLocation>
        <location evidence="1">Membrane</location>
        <topology evidence="1">Single-pass membrane protein</topology>
    </subcellularLocation>
</comment>
<comment type="similarity">
    <text evidence="17">Belongs to the protein kinase superfamily. Ser/Thr protein kinase family.</text>
</comment>
<keyword evidence="11 18" id="KW-0472">Membrane</keyword>
<evidence type="ECO:0000256" key="1">
    <source>
        <dbReference type="ARBA" id="ARBA00004167"/>
    </source>
</evidence>
<evidence type="ECO:0000256" key="13">
    <source>
        <dbReference type="ARBA" id="ARBA00023170"/>
    </source>
</evidence>
<dbReference type="GO" id="GO:0004674">
    <property type="term" value="F:protein serine/threonine kinase activity"/>
    <property type="evidence" value="ECO:0007669"/>
    <property type="project" value="UniProtKB-KW"/>
</dbReference>
<dbReference type="FunFam" id="2.90.10.10:FF:000026">
    <property type="entry name" value="Serine/threonine-protein kinase"/>
    <property type="match status" value="1"/>
</dbReference>
<keyword evidence="9 17" id="KW-0067">ATP-binding</keyword>
<keyword evidence="12" id="KW-1015">Disulfide bond</keyword>
<dbReference type="GO" id="GO:0016020">
    <property type="term" value="C:membrane"/>
    <property type="evidence" value="ECO:0007669"/>
    <property type="project" value="UniProtKB-SubCell"/>
</dbReference>
<dbReference type="Proteomes" id="UP001187192">
    <property type="component" value="Unassembled WGS sequence"/>
</dbReference>
<dbReference type="InterPro" id="IPR001480">
    <property type="entry name" value="Bulb-type_lectin_dom"/>
</dbReference>
<dbReference type="PROSITE" id="PS50011">
    <property type="entry name" value="PROTEIN_KINASE_DOM"/>
    <property type="match status" value="1"/>
</dbReference>
<dbReference type="InterPro" id="IPR000719">
    <property type="entry name" value="Prot_kinase_dom"/>
</dbReference>
<dbReference type="InterPro" id="IPR024171">
    <property type="entry name" value="SRK-like_kinase"/>
</dbReference>
<organism evidence="22 23">
    <name type="scientific">Ficus carica</name>
    <name type="common">Common fig</name>
    <dbReference type="NCBI Taxonomy" id="3494"/>
    <lineage>
        <taxon>Eukaryota</taxon>
        <taxon>Viridiplantae</taxon>
        <taxon>Streptophyta</taxon>
        <taxon>Embryophyta</taxon>
        <taxon>Tracheophyta</taxon>
        <taxon>Spermatophyta</taxon>
        <taxon>Magnoliopsida</taxon>
        <taxon>eudicotyledons</taxon>
        <taxon>Gunneridae</taxon>
        <taxon>Pentapetalae</taxon>
        <taxon>rosids</taxon>
        <taxon>fabids</taxon>
        <taxon>Rosales</taxon>
        <taxon>Moraceae</taxon>
        <taxon>Ficeae</taxon>
        <taxon>Ficus</taxon>
    </lineage>
</organism>
<sequence>MAELMSMATMLLFLLLITQFSITTAQRNDSLISLGSSLSPGTNKSYWLSNSGQFAFGFYQQGDGFAVGIWFEKMEEKTVVWTAKRDDPPLPQDTTLLLSGDGRLFLQDEQGRQEHISNASQLAASASMLDSGNFVLYNSNSTIIWQSFDSPTDTLLPGQRLVPQEGRNRLISSVSETNHSSGRFQLVMQSDGNLVQYPVLSIGLLPSHHYWNTETYKAGDNVTLNLDPNGWLYLLNSTGSNIKNISDAGRSHLGKNVLYRMIIDVNGLLRLYSHSMVQNDDWVVEWVSTNNLCDPTGLCGLNSYCDLNGQGPYCVCLPGFDFVDQDQKGLGCERNSSTYGCGTKNDERVTFEELTGIAWEENSYSVVSLDNKNACLEECSRDCNCEIALFQNQQCSKKKIPLQFGKTTQGIVLITTIIKVHSGEVGARKGRNEHGRTGILISGIAISTFGLIALVVSGILVCRFRMWEYKRIGNHGSNKFLEDVTLRPYAYAELEKATNGFTDQRLERVIADGEREFRNEMKVIGKTHHKNLVKLLGYCHEGTSRLLVYEYMTNGSLADFLFRSETKPTWEERNGIVLNIAKGILYLHEECETQIIHCDIKPENILMDEQNCAKIADFGLAKLLMPDQSRTYTGFRGTRGYVAPEWHRNMPITVQADVYSFGIVLLEIVCCRRSVEMDVPEDKVILANWVYDCFLDGELDKLVEDEDAEKIEVEKMMKLGLWCIQEEPSVRPSMKKVCLMMEGTIEVPPPPNPTSSVSIVQIE</sequence>
<evidence type="ECO:0000256" key="4">
    <source>
        <dbReference type="ARBA" id="ARBA00022679"/>
    </source>
</evidence>
<protein>
    <recommendedName>
        <fullName evidence="17">Receptor-like serine/threonine-protein kinase</fullName>
        <ecNumber evidence="17">2.7.11.1</ecNumber>
    </recommendedName>
</protein>
<dbReference type="AlphaFoldDB" id="A0AA88EBF1"/>
<dbReference type="Pfam" id="PF00069">
    <property type="entry name" value="Pkinase"/>
    <property type="match status" value="1"/>
</dbReference>
<comment type="catalytic activity">
    <reaction evidence="16 17">
        <text>L-seryl-[protein] + ATP = O-phospho-L-seryl-[protein] + ADP + H(+)</text>
        <dbReference type="Rhea" id="RHEA:17989"/>
        <dbReference type="Rhea" id="RHEA-COMP:9863"/>
        <dbReference type="Rhea" id="RHEA-COMP:11604"/>
        <dbReference type="ChEBI" id="CHEBI:15378"/>
        <dbReference type="ChEBI" id="CHEBI:29999"/>
        <dbReference type="ChEBI" id="CHEBI:30616"/>
        <dbReference type="ChEBI" id="CHEBI:83421"/>
        <dbReference type="ChEBI" id="CHEBI:456216"/>
        <dbReference type="EC" id="2.7.11.1"/>
    </reaction>
</comment>
<accession>A0AA88EBF1</accession>
<keyword evidence="7 17" id="KW-0547">Nucleotide-binding</keyword>
<evidence type="ECO:0000256" key="15">
    <source>
        <dbReference type="ARBA" id="ARBA00047899"/>
    </source>
</evidence>